<accession>A0A481ZBX1</accession>
<organism evidence="1">
    <name type="scientific">Pithovirus LCPAC401</name>
    <dbReference type="NCBI Taxonomy" id="2506595"/>
    <lineage>
        <taxon>Viruses</taxon>
        <taxon>Pithoviruses</taxon>
    </lineage>
</organism>
<dbReference type="SUPFAM" id="SSF48403">
    <property type="entry name" value="Ankyrin repeat"/>
    <property type="match status" value="1"/>
</dbReference>
<evidence type="ECO:0008006" key="2">
    <source>
        <dbReference type="Google" id="ProtNLM"/>
    </source>
</evidence>
<dbReference type="EMBL" id="MK500579">
    <property type="protein sequence ID" value="QBK92640.1"/>
    <property type="molecule type" value="Genomic_DNA"/>
</dbReference>
<evidence type="ECO:0000313" key="1">
    <source>
        <dbReference type="EMBL" id="QBK92640.1"/>
    </source>
</evidence>
<protein>
    <recommendedName>
        <fullName evidence="2">Ankyrin repeat protein</fullName>
    </recommendedName>
</protein>
<sequence length="426" mass="49945">MEVTAQSILGVLPYDWVNNSSLESIEKLDQIWYDYLKNNRYFWTDSNLLTKRGKEIKDNVIYLIEMARQRDWRYCLRNASVVGDSTMFNYVESKYLKRYGGKYTDIEDVNWFMKGAAHGGNLKYVKYFALKGGNDWDECMWYASYLGHYEVVEYCAKQGGIRWNNSAQNAARYGCINILCMAAYQKEIIDWDACMEMGASEGHMITVEYSESKGADNFNKCMKSVAERGRNLSLIEHLERKGADNFKECMSEAAFSGNFEFILHFQLKGADNFYECMQHSSWSGHLNYIKHFEKEIISQYYSIFATLPTCIVDLILSFEDIIDWDDIMISPITATERQWLEIIKYSEKKGANNWDQCLYNAIDRCDPRYEKILTYCTSRGGDASKAKPITEWDDYDIMEYREEKKKLMYEETMKYAKNKMIECGCY</sequence>
<reference evidence="1" key="1">
    <citation type="journal article" date="2019" name="MBio">
        <title>Virus Genomes from Deep Sea Sediments Expand the Ocean Megavirome and Support Independent Origins of Viral Gigantism.</title>
        <authorList>
            <person name="Backstrom D."/>
            <person name="Yutin N."/>
            <person name="Jorgensen S.L."/>
            <person name="Dharamshi J."/>
            <person name="Homa F."/>
            <person name="Zaremba-Niedwiedzka K."/>
            <person name="Spang A."/>
            <person name="Wolf Y.I."/>
            <person name="Koonin E.V."/>
            <person name="Ettema T.J."/>
        </authorList>
    </citation>
    <scope>NUCLEOTIDE SEQUENCE</scope>
</reference>
<proteinExistence type="predicted"/>
<gene>
    <name evidence="1" type="ORF">LCPAC401_02780</name>
</gene>
<name>A0A481ZBX1_9VIRU</name>
<dbReference type="InterPro" id="IPR036770">
    <property type="entry name" value="Ankyrin_rpt-contain_sf"/>
</dbReference>